<evidence type="ECO:0000313" key="2">
    <source>
        <dbReference type="Proteomes" id="UP000593560"/>
    </source>
</evidence>
<dbReference type="OrthoDB" id="2121828at2759"/>
<protein>
    <submittedName>
        <fullName evidence="1">Uncharacterized protein</fullName>
    </submittedName>
</protein>
<comment type="caution">
    <text evidence="1">The sequence shown here is derived from an EMBL/GenBank/DDBJ whole genome shotgun (WGS) entry which is preliminary data.</text>
</comment>
<evidence type="ECO:0000313" key="1">
    <source>
        <dbReference type="EMBL" id="MBA0794435.1"/>
    </source>
</evidence>
<reference evidence="1 2" key="1">
    <citation type="journal article" date="2019" name="Genome Biol. Evol.">
        <title>Insights into the evolution of the New World diploid cottons (Gossypium, subgenus Houzingenia) based on genome sequencing.</title>
        <authorList>
            <person name="Grover C.E."/>
            <person name="Arick M.A. 2nd"/>
            <person name="Thrash A."/>
            <person name="Conover J.L."/>
            <person name="Sanders W.S."/>
            <person name="Peterson D.G."/>
            <person name="Frelichowski J.E."/>
            <person name="Scheffler J.A."/>
            <person name="Scheffler B.E."/>
            <person name="Wendel J.F."/>
        </authorList>
    </citation>
    <scope>NUCLEOTIDE SEQUENCE [LARGE SCALE GENOMIC DNA]</scope>
    <source>
        <strain evidence="1">0</strain>
        <tissue evidence="1">Leaf</tissue>
    </source>
</reference>
<keyword evidence="2" id="KW-1185">Reference proteome</keyword>
<accession>A0A7J9GC77</accession>
<proteinExistence type="predicted"/>
<dbReference type="AlphaFoldDB" id="A0A7J9GC77"/>
<sequence>MPKIGLLQAHYFHINGVFKTDFLDRPPVLFYYSVYHLQRT</sequence>
<dbReference type="EMBL" id="JABFAD010000003">
    <property type="protein sequence ID" value="MBA0794435.1"/>
    <property type="molecule type" value="Genomic_DNA"/>
</dbReference>
<gene>
    <name evidence="1" type="ORF">Gohar_018764</name>
</gene>
<dbReference type="Proteomes" id="UP000593560">
    <property type="component" value="Unassembled WGS sequence"/>
</dbReference>
<name>A0A7J9GC77_9ROSI</name>
<organism evidence="1 2">
    <name type="scientific">Gossypium harknessii</name>
    <dbReference type="NCBI Taxonomy" id="34285"/>
    <lineage>
        <taxon>Eukaryota</taxon>
        <taxon>Viridiplantae</taxon>
        <taxon>Streptophyta</taxon>
        <taxon>Embryophyta</taxon>
        <taxon>Tracheophyta</taxon>
        <taxon>Spermatophyta</taxon>
        <taxon>Magnoliopsida</taxon>
        <taxon>eudicotyledons</taxon>
        <taxon>Gunneridae</taxon>
        <taxon>Pentapetalae</taxon>
        <taxon>rosids</taxon>
        <taxon>malvids</taxon>
        <taxon>Malvales</taxon>
        <taxon>Malvaceae</taxon>
        <taxon>Malvoideae</taxon>
        <taxon>Gossypium</taxon>
    </lineage>
</organism>